<dbReference type="Pfam" id="PF22580">
    <property type="entry name" value="KYNU_C"/>
    <property type="match status" value="1"/>
</dbReference>
<evidence type="ECO:0000256" key="5">
    <source>
        <dbReference type="HAMAP-Rule" id="MF_03017"/>
    </source>
</evidence>
<comment type="cofactor">
    <cofactor evidence="5 6">
        <name>pyridoxal 5'-phosphate</name>
        <dbReference type="ChEBI" id="CHEBI:597326"/>
    </cofactor>
</comment>
<protein>
    <recommendedName>
        <fullName evidence="5 6">Kynureninase</fullName>
        <ecNumber evidence="5 6">3.7.1.3</ecNumber>
    </recommendedName>
    <alternativeName>
        <fullName evidence="5">Biosynthesis of nicotinic acid protein 5</fullName>
    </alternativeName>
    <alternativeName>
        <fullName evidence="5">L-kynurenine hydrolase</fullName>
    </alternativeName>
</protein>
<feature type="binding site" evidence="5">
    <location>
        <position position="265"/>
    </location>
    <ligand>
        <name>pyridoxal 5'-phosphate</name>
        <dbReference type="ChEBI" id="CHEBI:597326"/>
    </ligand>
</feature>
<evidence type="ECO:0000256" key="3">
    <source>
        <dbReference type="ARBA" id="ARBA00022801"/>
    </source>
</evidence>
<comment type="pathway">
    <text evidence="5 6">Cofactor biosynthesis; NAD(+) biosynthesis; quinolinate from L-kynurenine: step 2/3.</text>
</comment>
<comment type="function">
    <text evidence="5 6">Catalyzes the cleavage of L-kynurenine (L-Kyn) and L-3-hydroxykynurenine (L-3OHKyn) into anthranilic acid (AA) and 3-hydroxyanthranilic acid (3-OHAA), respectively.</text>
</comment>
<comment type="catalytic activity">
    <reaction evidence="5 6">
        <text>L-kynurenine + H2O = anthranilate + L-alanine + H(+)</text>
        <dbReference type="Rhea" id="RHEA:16813"/>
        <dbReference type="ChEBI" id="CHEBI:15377"/>
        <dbReference type="ChEBI" id="CHEBI:15378"/>
        <dbReference type="ChEBI" id="CHEBI:16567"/>
        <dbReference type="ChEBI" id="CHEBI:57959"/>
        <dbReference type="ChEBI" id="CHEBI:57972"/>
        <dbReference type="EC" id="3.7.1.3"/>
    </reaction>
</comment>
<dbReference type="PIRSF" id="PIRSF038800">
    <property type="entry name" value="KYNU"/>
    <property type="match status" value="1"/>
</dbReference>
<evidence type="ECO:0000256" key="2">
    <source>
        <dbReference type="ARBA" id="ARBA00022642"/>
    </source>
</evidence>
<evidence type="ECO:0000256" key="1">
    <source>
        <dbReference type="ARBA" id="ARBA00022490"/>
    </source>
</evidence>
<feature type="binding site" evidence="5">
    <location>
        <position position="346"/>
    </location>
    <ligand>
        <name>pyridoxal 5'-phosphate</name>
        <dbReference type="ChEBI" id="CHEBI:597326"/>
    </ligand>
</feature>
<comment type="similarity">
    <text evidence="5 6">Belongs to the kynureninase family.</text>
</comment>
<feature type="binding site" evidence="5">
    <location>
        <position position="153"/>
    </location>
    <ligand>
        <name>pyridoxal 5'-phosphate</name>
        <dbReference type="ChEBI" id="CHEBI:597326"/>
    </ligand>
</feature>
<comment type="subunit">
    <text evidence="5 6">Homodimer.</text>
</comment>
<dbReference type="Proteomes" id="UP001642405">
    <property type="component" value="Unassembled WGS sequence"/>
</dbReference>
<dbReference type="GO" id="GO:0030429">
    <property type="term" value="F:kynureninase activity"/>
    <property type="evidence" value="ECO:0007669"/>
    <property type="project" value="UniProtKB-EC"/>
</dbReference>
<keyword evidence="3 5" id="KW-0378">Hydrolase</keyword>
<feature type="domain" description="Aminotransferase class V" evidence="7">
    <location>
        <begin position="131"/>
        <end position="297"/>
    </location>
</feature>
<dbReference type="Gene3D" id="3.40.640.10">
    <property type="entry name" value="Type I PLP-dependent aspartate aminotransferase-like (Major domain)"/>
    <property type="match status" value="1"/>
</dbReference>
<dbReference type="PANTHER" id="PTHR14084:SF2">
    <property type="entry name" value="KYNURENINASE 2"/>
    <property type="match status" value="1"/>
</dbReference>
<comment type="catalytic activity">
    <reaction evidence="6">
        <text>3-hydroxy-L-kynurenine + H2O = 3-hydroxyanthranilate + L-alanine + H(+)</text>
        <dbReference type="Rhea" id="RHEA:25143"/>
        <dbReference type="ChEBI" id="CHEBI:15377"/>
        <dbReference type="ChEBI" id="CHEBI:15378"/>
        <dbReference type="ChEBI" id="CHEBI:36559"/>
        <dbReference type="ChEBI" id="CHEBI:57972"/>
        <dbReference type="ChEBI" id="CHEBI:58125"/>
        <dbReference type="EC" id="3.7.1.3"/>
    </reaction>
</comment>
<accession>A0ABP0C3X2</accession>
<name>A0ABP0C3X2_9PEZI</name>
<evidence type="ECO:0000313" key="9">
    <source>
        <dbReference type="Proteomes" id="UP001642405"/>
    </source>
</evidence>
<dbReference type="InterPro" id="IPR015424">
    <property type="entry name" value="PyrdxlP-dep_Trfase"/>
</dbReference>
<evidence type="ECO:0000256" key="6">
    <source>
        <dbReference type="PIRNR" id="PIRNR038800"/>
    </source>
</evidence>
<feature type="modified residue" description="N6-(pyridoxal phosphate)lysine" evidence="5">
    <location>
        <position position="291"/>
    </location>
</feature>
<keyword evidence="9" id="KW-1185">Reference proteome</keyword>
<comment type="pathway">
    <text evidence="5 6">Amino-acid degradation; L-kynurenine degradation; L-alanine and anthranilate from L-kynurenine: step 1/1.</text>
</comment>
<evidence type="ECO:0000313" key="8">
    <source>
        <dbReference type="EMBL" id="CAK7225890.1"/>
    </source>
</evidence>
<keyword evidence="4 5" id="KW-0663">Pyridoxal phosphate</keyword>
<feature type="binding site" evidence="5">
    <location>
        <position position="268"/>
    </location>
    <ligand>
        <name>pyridoxal 5'-phosphate</name>
        <dbReference type="ChEBI" id="CHEBI:597326"/>
    </ligand>
</feature>
<evidence type="ECO:0000256" key="4">
    <source>
        <dbReference type="ARBA" id="ARBA00022898"/>
    </source>
</evidence>
<feature type="binding site" evidence="5">
    <location>
        <position position="154"/>
    </location>
    <ligand>
        <name>pyridoxal 5'-phosphate</name>
        <dbReference type="ChEBI" id="CHEBI:597326"/>
    </ligand>
</feature>
<dbReference type="InterPro" id="IPR000192">
    <property type="entry name" value="Aminotrans_V_dom"/>
</dbReference>
<keyword evidence="2 5" id="KW-0662">Pyridine nucleotide biosynthesis</keyword>
<dbReference type="SUPFAM" id="SSF53383">
    <property type="entry name" value="PLP-dependent transferases"/>
    <property type="match status" value="1"/>
</dbReference>
<dbReference type="InterPro" id="IPR015422">
    <property type="entry name" value="PyrdxlP-dep_Trfase_small"/>
</dbReference>
<sequence>MTTVAELATALRAGQTPAFAANANTRAYAAELDAQDPVRHLRDEFIVPTKQMINRSSLSELPAASAPPSHGHDESSLYFCGNSLGLQPKTVGTYVQAQLATWASIGVKGHFRALDPATTPIPAWQDMAAGCATQMARLVGAASPAEVVAMNTLTVNLHLMMASFYRPTATRHKIIAEWKPFPSDSYALESQIQWHGLDVATSLVELQPDENLYISTASVLKTIDEHADETALLLLPGIQYYTGQLFDMQRITAHARSKGIVVGWDLAHAVGNVELHLHDWHVDFAVWCTYKYLNAGPGSIAGAFVHARHGQVVPRDGSSSSSTDGLDLDLDVRHAGFDYQPRLAGWYGGDLRVRFRMAKTFQPTPGAQGFQLSNPSAIDLASLSGALAVYDKTDMATLRNKSLALTAYAEKLLNELLADAAASSKNNNDDTAGTPPFRIITPANPAERGAQLSVLLRDSSVLAKVTAAMDSADIVMDQRKPNVIRIAPVPLYNTFADVYQVVDVLRRALLV</sequence>
<feature type="binding site" evidence="5">
    <location>
        <position position="290"/>
    </location>
    <ligand>
        <name>pyridoxal 5'-phosphate</name>
        <dbReference type="ChEBI" id="CHEBI:597326"/>
    </ligand>
</feature>
<dbReference type="Gene3D" id="3.90.1150.10">
    <property type="entry name" value="Aspartate Aminotransferase, domain 1"/>
    <property type="match status" value="1"/>
</dbReference>
<dbReference type="HAMAP" id="MF_01970">
    <property type="entry name" value="Kynureninase"/>
    <property type="match status" value="1"/>
</dbReference>
<organism evidence="8 9">
    <name type="scientific">Sporothrix curviconia</name>
    <dbReference type="NCBI Taxonomy" id="1260050"/>
    <lineage>
        <taxon>Eukaryota</taxon>
        <taxon>Fungi</taxon>
        <taxon>Dikarya</taxon>
        <taxon>Ascomycota</taxon>
        <taxon>Pezizomycotina</taxon>
        <taxon>Sordariomycetes</taxon>
        <taxon>Sordariomycetidae</taxon>
        <taxon>Ophiostomatales</taxon>
        <taxon>Ophiostomataceae</taxon>
        <taxon>Sporothrix</taxon>
    </lineage>
</organism>
<dbReference type="EC" id="3.7.1.3" evidence="5 6"/>
<proteinExistence type="inferred from homology"/>
<dbReference type="InterPro" id="IPR015421">
    <property type="entry name" value="PyrdxlP-dep_Trfase_major"/>
</dbReference>
<feature type="binding site" evidence="5">
    <location>
        <position position="374"/>
    </location>
    <ligand>
        <name>pyridoxal 5'-phosphate</name>
        <dbReference type="ChEBI" id="CHEBI:597326"/>
    </ligand>
</feature>
<keyword evidence="1 5" id="KW-0963">Cytoplasm</keyword>
<dbReference type="EMBL" id="CAWUHB010000034">
    <property type="protein sequence ID" value="CAK7225890.1"/>
    <property type="molecule type" value="Genomic_DNA"/>
</dbReference>
<evidence type="ECO:0000259" key="7">
    <source>
        <dbReference type="Pfam" id="PF00266"/>
    </source>
</evidence>
<dbReference type="NCBIfam" id="TIGR01814">
    <property type="entry name" value="kynureninase"/>
    <property type="match status" value="1"/>
</dbReference>
<gene>
    <name evidence="8" type="primary">BNA5_2</name>
    <name evidence="5" type="synonym">BNA5</name>
    <name evidence="8" type="ORF">SCUCBS95973_006015</name>
</gene>
<feature type="binding site" evidence="5">
    <location>
        <begin position="181"/>
        <end position="184"/>
    </location>
    <ligand>
        <name>pyridoxal 5'-phosphate</name>
        <dbReference type="ChEBI" id="CHEBI:597326"/>
    </ligand>
</feature>
<dbReference type="Pfam" id="PF00266">
    <property type="entry name" value="Aminotran_5"/>
    <property type="match status" value="1"/>
</dbReference>
<comment type="caution">
    <text evidence="5">Lacks conserved residue(s) required for the propagation of feature annotation.</text>
</comment>
<reference evidence="8 9" key="1">
    <citation type="submission" date="2024-01" db="EMBL/GenBank/DDBJ databases">
        <authorList>
            <person name="Allen C."/>
            <person name="Tagirdzhanova G."/>
        </authorList>
    </citation>
    <scope>NUCLEOTIDE SEQUENCE [LARGE SCALE GENOMIC DNA]</scope>
</reference>
<dbReference type="InterPro" id="IPR010111">
    <property type="entry name" value="Kynureninase"/>
</dbReference>
<comment type="subcellular location">
    <subcellularLocation>
        <location evidence="5 6">Cytoplasm</location>
    </subcellularLocation>
</comment>
<comment type="caution">
    <text evidence="8">The sequence shown here is derived from an EMBL/GenBank/DDBJ whole genome shotgun (WGS) entry which is preliminary data.</text>
</comment>
<dbReference type="PANTHER" id="PTHR14084">
    <property type="entry name" value="KYNURENINASE"/>
    <property type="match status" value="1"/>
</dbReference>